<comment type="caution">
    <text evidence="3">The sequence shown here is derived from an EMBL/GenBank/DDBJ whole genome shotgun (WGS) entry which is preliminary data.</text>
</comment>
<keyword evidence="4" id="KW-1185">Reference proteome</keyword>
<dbReference type="Proteomes" id="UP000803884">
    <property type="component" value="Unassembled WGS sequence"/>
</dbReference>
<dbReference type="Gene3D" id="3.40.50.720">
    <property type="entry name" value="NAD(P)-binding Rossmann-like Domain"/>
    <property type="match status" value="1"/>
</dbReference>
<gene>
    <name evidence="3" type="ORF">WHR41_03434</name>
</gene>
<organism evidence="3 4">
    <name type="scientific">Cladosporium halotolerans</name>
    <dbReference type="NCBI Taxonomy" id="1052096"/>
    <lineage>
        <taxon>Eukaryota</taxon>
        <taxon>Fungi</taxon>
        <taxon>Dikarya</taxon>
        <taxon>Ascomycota</taxon>
        <taxon>Pezizomycotina</taxon>
        <taxon>Dothideomycetes</taxon>
        <taxon>Dothideomycetidae</taxon>
        <taxon>Cladosporiales</taxon>
        <taxon>Cladosporiaceae</taxon>
        <taxon>Cladosporium</taxon>
    </lineage>
</organism>
<evidence type="ECO:0000313" key="3">
    <source>
        <dbReference type="EMBL" id="KAL1588119.1"/>
    </source>
</evidence>
<proteinExistence type="predicted"/>
<dbReference type="InterPro" id="IPR051609">
    <property type="entry name" value="NmrA/Isoflavone_reductase-like"/>
</dbReference>
<evidence type="ECO:0008006" key="5">
    <source>
        <dbReference type="Google" id="ProtNLM"/>
    </source>
</evidence>
<reference evidence="3 4" key="1">
    <citation type="journal article" date="2020" name="Microbiol. Resour. Announc.">
        <title>Draft Genome Sequence of a Cladosporium Species Isolated from the Mesophotic Ascidian Didemnum maculosum.</title>
        <authorList>
            <person name="Gioti A."/>
            <person name="Siaperas R."/>
            <person name="Nikolaivits E."/>
            <person name="Le Goff G."/>
            <person name="Ouazzani J."/>
            <person name="Kotoulas G."/>
            <person name="Topakas E."/>
        </authorList>
    </citation>
    <scope>NUCLEOTIDE SEQUENCE [LARGE SCALE GENOMIC DNA]</scope>
    <source>
        <strain evidence="3 4">TM138-S3</strain>
    </source>
</reference>
<evidence type="ECO:0000313" key="4">
    <source>
        <dbReference type="Proteomes" id="UP000803884"/>
    </source>
</evidence>
<evidence type="ECO:0000256" key="2">
    <source>
        <dbReference type="ARBA" id="ARBA00023002"/>
    </source>
</evidence>
<dbReference type="RefSeq" id="XP_069231224.1">
    <property type="nucleotide sequence ID" value="XM_069372040.1"/>
</dbReference>
<dbReference type="GO" id="GO:0016491">
    <property type="term" value="F:oxidoreductase activity"/>
    <property type="evidence" value="ECO:0007669"/>
    <property type="project" value="UniProtKB-KW"/>
</dbReference>
<protein>
    <recommendedName>
        <fullName evidence="5">NmrA-like domain-containing protein</fullName>
    </recommendedName>
</protein>
<keyword evidence="1" id="KW-0521">NADP</keyword>
<accession>A0AB34KT06</accession>
<sequence length="353" mass="38847">MRTLAVAGGASPSLGRAIASAVFARHPPDRWRLLLLSRSPRSPAWLRALDPHAHRHALRAVDYTSIPSLTSALRGVHTLVSVTGAVDGTQAQTQINLLHAAVNAACKRYAPSQFGLGHKAWTEIRSLRWLNQDLFGQCAKHSSNIDIAYFNHGCFMNYLGHGVFPASKPASEEEDALRTMQQVQVYKASEDSVCEGLQRCGPLSDGSGGYLIGLKSGIAELPVRPDGQWPRITLTTVGDVGRFVAASLDLPAWRGRMDMVGETVTMGQLLRHAEQVTGKTFRVTALQADAIRRKMATFSQDDFSGLLWSEIDLAYTRDKDDEAVLQPVLNNHFPDIRPVTVHKYLEKAWKQAM</sequence>
<dbReference type="AlphaFoldDB" id="A0AB34KT06"/>
<name>A0AB34KT06_9PEZI</name>
<dbReference type="PANTHER" id="PTHR47706:SF2">
    <property type="entry name" value="ISOFLAVONE REDUCTASE FAMILY PROTEIN (AFU_ORTHOLOGUE AFUA_2G05290)"/>
    <property type="match status" value="1"/>
</dbReference>
<dbReference type="PANTHER" id="PTHR47706">
    <property type="entry name" value="NMRA-LIKE FAMILY PROTEIN"/>
    <property type="match status" value="1"/>
</dbReference>
<keyword evidence="2" id="KW-0560">Oxidoreductase</keyword>
<dbReference type="EMBL" id="JAAQHG020000008">
    <property type="protein sequence ID" value="KAL1588119.1"/>
    <property type="molecule type" value="Genomic_DNA"/>
</dbReference>
<dbReference type="GeneID" id="96004878"/>
<evidence type="ECO:0000256" key="1">
    <source>
        <dbReference type="ARBA" id="ARBA00022857"/>
    </source>
</evidence>
<dbReference type="SUPFAM" id="SSF51735">
    <property type="entry name" value="NAD(P)-binding Rossmann-fold domains"/>
    <property type="match status" value="1"/>
</dbReference>
<dbReference type="InterPro" id="IPR036291">
    <property type="entry name" value="NAD(P)-bd_dom_sf"/>
</dbReference>